<feature type="domain" description="Thiolase N-terminal" evidence="4">
    <location>
        <begin position="16"/>
        <end position="267"/>
    </location>
</feature>
<organism evidence="6">
    <name type="scientific">marine sediment metagenome</name>
    <dbReference type="NCBI Taxonomy" id="412755"/>
    <lineage>
        <taxon>unclassified sequences</taxon>
        <taxon>metagenomes</taxon>
        <taxon>ecological metagenomes</taxon>
    </lineage>
</organism>
<protein>
    <recommendedName>
        <fullName evidence="7">Thiolase N-terminal domain-containing protein</fullName>
    </recommendedName>
</protein>
<evidence type="ECO:0000259" key="5">
    <source>
        <dbReference type="Pfam" id="PF02803"/>
    </source>
</evidence>
<comment type="caution">
    <text evidence="6">The sequence shown here is derived from an EMBL/GenBank/DDBJ whole genome shotgun (WGS) entry which is preliminary data.</text>
</comment>
<dbReference type="Pfam" id="PF00108">
    <property type="entry name" value="Thiolase_N"/>
    <property type="match status" value="1"/>
</dbReference>
<evidence type="ECO:0000256" key="3">
    <source>
        <dbReference type="ARBA" id="ARBA00023315"/>
    </source>
</evidence>
<name>A0A0F9KHQ8_9ZZZZ</name>
<dbReference type="GO" id="GO:0016747">
    <property type="term" value="F:acyltransferase activity, transferring groups other than amino-acyl groups"/>
    <property type="evidence" value="ECO:0007669"/>
    <property type="project" value="InterPro"/>
</dbReference>
<dbReference type="InterPro" id="IPR016039">
    <property type="entry name" value="Thiolase-like"/>
</dbReference>
<sequence>MSFKNAYIPYGQYWSTPFSGWQRSFQNLHAIKFAAEIASRYLNDSGISSKEFDELILGVTIPQLNIFYGAPWLASMIGAEDITGPVISQACATGTNSLSIAAQNIETGIYKNILVVCADRCSNGPHLAYPNPQAPGSTLDSENWVWDNFGYDPYAKNSMLETAENVAKEVGITRKEQDDLTLLRYNQYEDSLKDGRAFQKKYMIEPIELKDRSGRKVVATIEGDEGIFSTTLEGLSKLRPVLSEGTVTYGTQTHPADGNCGIIVTTKEKSEKFRKREDVEVKIISYGDHKTKKGFMAMAIVPAAKKALENANISIKDVSVIKTHNPFAVNDIYFCKEMDIDWKDMNNYGSSLIFGHPQAPTMLRIIIELIEELVLKGGGYGLADGCAAGDTAAAMVLEVKVS</sequence>
<dbReference type="InterPro" id="IPR002155">
    <property type="entry name" value="Thiolase"/>
</dbReference>
<comment type="similarity">
    <text evidence="1">Belongs to the thiolase-like superfamily. Thiolase family.</text>
</comment>
<gene>
    <name evidence="6" type="ORF">LCGC14_1329400</name>
</gene>
<dbReference type="InterPro" id="IPR020617">
    <property type="entry name" value="Thiolase_C"/>
</dbReference>
<dbReference type="SUPFAM" id="SSF53901">
    <property type="entry name" value="Thiolase-like"/>
    <property type="match status" value="1"/>
</dbReference>
<dbReference type="CDD" id="cd00751">
    <property type="entry name" value="thiolase"/>
    <property type="match status" value="1"/>
</dbReference>
<dbReference type="PANTHER" id="PTHR18919:SF107">
    <property type="entry name" value="ACETYL-COA ACETYLTRANSFERASE, CYTOSOLIC"/>
    <property type="match status" value="1"/>
</dbReference>
<evidence type="ECO:0000313" key="6">
    <source>
        <dbReference type="EMBL" id="KKM81478.1"/>
    </source>
</evidence>
<evidence type="ECO:0000256" key="1">
    <source>
        <dbReference type="ARBA" id="ARBA00010982"/>
    </source>
</evidence>
<keyword evidence="2" id="KW-0808">Transferase</keyword>
<reference evidence="6" key="1">
    <citation type="journal article" date="2015" name="Nature">
        <title>Complex archaea that bridge the gap between prokaryotes and eukaryotes.</title>
        <authorList>
            <person name="Spang A."/>
            <person name="Saw J.H."/>
            <person name="Jorgensen S.L."/>
            <person name="Zaremba-Niedzwiedzka K."/>
            <person name="Martijn J."/>
            <person name="Lind A.E."/>
            <person name="van Eijk R."/>
            <person name="Schleper C."/>
            <person name="Guy L."/>
            <person name="Ettema T.J."/>
        </authorList>
    </citation>
    <scope>NUCLEOTIDE SEQUENCE</scope>
</reference>
<dbReference type="PIRSF" id="PIRSF000429">
    <property type="entry name" value="Ac-CoA_Ac_transf"/>
    <property type="match status" value="1"/>
</dbReference>
<dbReference type="InterPro" id="IPR020616">
    <property type="entry name" value="Thiolase_N"/>
</dbReference>
<keyword evidence="3" id="KW-0012">Acyltransferase</keyword>
<evidence type="ECO:0000256" key="2">
    <source>
        <dbReference type="ARBA" id="ARBA00022679"/>
    </source>
</evidence>
<evidence type="ECO:0008006" key="7">
    <source>
        <dbReference type="Google" id="ProtNLM"/>
    </source>
</evidence>
<feature type="domain" description="Thiolase C-terminal" evidence="5">
    <location>
        <begin position="281"/>
        <end position="398"/>
    </location>
</feature>
<dbReference type="Gene3D" id="3.40.47.10">
    <property type="match status" value="2"/>
</dbReference>
<evidence type="ECO:0000259" key="4">
    <source>
        <dbReference type="Pfam" id="PF00108"/>
    </source>
</evidence>
<dbReference type="AlphaFoldDB" id="A0A0F9KHQ8"/>
<dbReference type="PANTHER" id="PTHR18919">
    <property type="entry name" value="ACETYL-COA C-ACYLTRANSFERASE"/>
    <property type="match status" value="1"/>
</dbReference>
<proteinExistence type="inferred from homology"/>
<dbReference type="EMBL" id="LAZR01008014">
    <property type="protein sequence ID" value="KKM81478.1"/>
    <property type="molecule type" value="Genomic_DNA"/>
</dbReference>
<dbReference type="Pfam" id="PF02803">
    <property type="entry name" value="Thiolase_C"/>
    <property type="match status" value="1"/>
</dbReference>
<accession>A0A0F9KHQ8</accession>